<reference evidence="4 5" key="1">
    <citation type="submission" date="2017-08" db="EMBL/GenBank/DDBJ databases">
        <title>Infants hospitalized years apart are colonized by the same room-sourced microbial strains.</title>
        <authorList>
            <person name="Brooks B."/>
            <person name="Olm M.R."/>
            <person name="Firek B.A."/>
            <person name="Baker R."/>
            <person name="Thomas B.C."/>
            <person name="Morowitz M.J."/>
            <person name="Banfield J.F."/>
        </authorList>
    </citation>
    <scope>NUCLEOTIDE SEQUENCE [LARGE SCALE GENOMIC DNA]</scope>
    <source>
        <strain evidence="4">S2_003_000_R2_14</strain>
    </source>
</reference>
<dbReference type="SMART" id="SM00327">
    <property type="entry name" value="VWA"/>
    <property type="match status" value="1"/>
</dbReference>
<dbReference type="EMBL" id="QFQP01000023">
    <property type="protein sequence ID" value="PZR08844.1"/>
    <property type="molecule type" value="Genomic_DNA"/>
</dbReference>
<feature type="chain" id="PRO_5016013964" evidence="2">
    <location>
        <begin position="21"/>
        <end position="470"/>
    </location>
</feature>
<protein>
    <submittedName>
        <fullName evidence="4">VWA domain-containing protein</fullName>
    </submittedName>
</protein>
<accession>A0A2W5UZM9</accession>
<sequence length="470" mass="49698">MNRTGIFLASAAMLALVALVAGVPHLTSGSPSQPDPAPRPRPSGSGSLSMTARLSHPFVALGTQDVFATVDLRAVELANQQRGAVNLALVIDRSGSMSGFKLNQAKQAARQLISQLESRDRLAIVHYGSDVKSLDGLLATADNKQKLLAYVDGIFDDGGTNIAAGLTTARDVLLSARNDFKVNRLILISDGQPTEGTTDTGELTNLVRDIRGYGVSVSSIGVGDDFNEQLMAGFAEVGAGAYAYLQDAAQLSAIFQKDLNAAGTQVARGVTLTFRVPRGAQLQRVLGYSQVSRRRDGDSELVTVALPDFAASQQERVVAHFTVNASTGGSLDVSALDLAYTDLLRDSAMHDEARLAAMATEQQQVVLDNRDKDAIVFAARARAAANTERAAEQVAQGDRDGALKTLELNSILFDEASAVAGPSALAEDRKSQNDFAAGIGSATGEEEGRAVQKQLRKKARQDYGLMGSTY</sequence>
<dbReference type="PANTHER" id="PTHR10579">
    <property type="entry name" value="CALCIUM-ACTIVATED CHLORIDE CHANNEL REGULATOR"/>
    <property type="match status" value="1"/>
</dbReference>
<dbReference type="Proteomes" id="UP000249061">
    <property type="component" value="Unassembled WGS sequence"/>
</dbReference>
<comment type="caution">
    <text evidence="4">The sequence shown here is derived from an EMBL/GenBank/DDBJ whole genome shotgun (WGS) entry which is preliminary data.</text>
</comment>
<evidence type="ECO:0000259" key="3">
    <source>
        <dbReference type="PROSITE" id="PS50234"/>
    </source>
</evidence>
<evidence type="ECO:0000256" key="2">
    <source>
        <dbReference type="SAM" id="SignalP"/>
    </source>
</evidence>
<dbReference type="InterPro" id="IPR036465">
    <property type="entry name" value="vWFA_dom_sf"/>
</dbReference>
<organism evidence="4 5">
    <name type="scientific">Archangium gephyra</name>
    <dbReference type="NCBI Taxonomy" id="48"/>
    <lineage>
        <taxon>Bacteria</taxon>
        <taxon>Pseudomonadati</taxon>
        <taxon>Myxococcota</taxon>
        <taxon>Myxococcia</taxon>
        <taxon>Myxococcales</taxon>
        <taxon>Cystobacterineae</taxon>
        <taxon>Archangiaceae</taxon>
        <taxon>Archangium</taxon>
    </lineage>
</organism>
<feature type="region of interest" description="Disordered" evidence="1">
    <location>
        <begin position="27"/>
        <end position="49"/>
    </location>
</feature>
<gene>
    <name evidence="4" type="ORF">DI536_23405</name>
</gene>
<dbReference type="PROSITE" id="PS50234">
    <property type="entry name" value="VWFA"/>
    <property type="match status" value="1"/>
</dbReference>
<dbReference type="SUPFAM" id="SSF53300">
    <property type="entry name" value="vWA-like"/>
    <property type="match status" value="1"/>
</dbReference>
<feature type="domain" description="VWFA" evidence="3">
    <location>
        <begin position="86"/>
        <end position="259"/>
    </location>
</feature>
<dbReference type="AlphaFoldDB" id="A0A2W5UZM9"/>
<evidence type="ECO:0000256" key="1">
    <source>
        <dbReference type="SAM" id="MobiDB-lite"/>
    </source>
</evidence>
<dbReference type="InterPro" id="IPR051266">
    <property type="entry name" value="CLCR"/>
</dbReference>
<dbReference type="PANTHER" id="PTHR10579:SF43">
    <property type="entry name" value="ZINC FINGER (C3HC4-TYPE RING FINGER) FAMILY PROTEIN"/>
    <property type="match status" value="1"/>
</dbReference>
<proteinExistence type="predicted"/>
<dbReference type="Gene3D" id="3.40.50.410">
    <property type="entry name" value="von Willebrand factor, type A domain"/>
    <property type="match status" value="1"/>
</dbReference>
<feature type="signal peptide" evidence="2">
    <location>
        <begin position="1"/>
        <end position="20"/>
    </location>
</feature>
<dbReference type="InterPro" id="IPR002035">
    <property type="entry name" value="VWF_A"/>
</dbReference>
<keyword evidence="2" id="KW-0732">Signal</keyword>
<dbReference type="Pfam" id="PF00092">
    <property type="entry name" value="VWA"/>
    <property type="match status" value="1"/>
</dbReference>
<name>A0A2W5UZM9_9BACT</name>
<evidence type="ECO:0000313" key="4">
    <source>
        <dbReference type="EMBL" id="PZR08844.1"/>
    </source>
</evidence>
<evidence type="ECO:0000313" key="5">
    <source>
        <dbReference type="Proteomes" id="UP000249061"/>
    </source>
</evidence>